<reference evidence="3 4" key="1">
    <citation type="submission" date="2018-08" db="EMBL/GenBank/DDBJ databases">
        <title>A genome reference for cultivated species of the human gut microbiota.</title>
        <authorList>
            <person name="Zou Y."/>
            <person name="Xue W."/>
            <person name="Luo G."/>
        </authorList>
    </citation>
    <scope>NUCLEOTIDE SEQUENCE [LARGE SCALE GENOMIC DNA]</scope>
    <source>
        <strain evidence="3 4">AM07-24</strain>
    </source>
</reference>
<dbReference type="Pfam" id="PF01757">
    <property type="entry name" value="Acyl_transf_3"/>
    <property type="match status" value="1"/>
</dbReference>
<feature type="transmembrane region" description="Helical" evidence="1">
    <location>
        <begin position="155"/>
        <end position="173"/>
    </location>
</feature>
<dbReference type="PANTHER" id="PTHR37312">
    <property type="entry name" value="MEMBRANE-BOUND ACYLTRANSFERASE YKRP-RELATED"/>
    <property type="match status" value="1"/>
</dbReference>
<dbReference type="GO" id="GO:0016747">
    <property type="term" value="F:acyltransferase activity, transferring groups other than amino-acyl groups"/>
    <property type="evidence" value="ECO:0007669"/>
    <property type="project" value="InterPro"/>
</dbReference>
<dbReference type="AlphaFoldDB" id="A0A415E6N7"/>
<dbReference type="OrthoDB" id="6623990at2"/>
<keyword evidence="1" id="KW-0472">Membrane</keyword>
<feature type="transmembrane region" description="Helical" evidence="1">
    <location>
        <begin position="225"/>
        <end position="246"/>
    </location>
</feature>
<proteinExistence type="predicted"/>
<gene>
    <name evidence="3" type="ORF">DW099_02375</name>
</gene>
<dbReference type="EMBL" id="QRMS01000001">
    <property type="protein sequence ID" value="RHJ89442.1"/>
    <property type="molecule type" value="Genomic_DNA"/>
</dbReference>
<accession>A0A415E6N7</accession>
<feature type="domain" description="Acyltransferase 3" evidence="2">
    <location>
        <begin position="11"/>
        <end position="312"/>
    </location>
</feature>
<comment type="caution">
    <text evidence="3">The sequence shown here is derived from an EMBL/GenBank/DDBJ whole genome shotgun (WGS) entry which is preliminary data.</text>
</comment>
<evidence type="ECO:0000259" key="2">
    <source>
        <dbReference type="Pfam" id="PF01757"/>
    </source>
</evidence>
<keyword evidence="1" id="KW-1133">Transmembrane helix</keyword>
<protein>
    <recommendedName>
        <fullName evidence="2">Acyltransferase 3 domain-containing protein</fullName>
    </recommendedName>
</protein>
<feature type="transmembrane region" description="Helical" evidence="1">
    <location>
        <begin position="131"/>
        <end position="149"/>
    </location>
</feature>
<dbReference type="STRING" id="1776384.GCA_900086585_02786"/>
<feature type="transmembrane region" description="Helical" evidence="1">
    <location>
        <begin position="74"/>
        <end position="95"/>
    </location>
</feature>
<dbReference type="RefSeq" id="WP_118333565.1">
    <property type="nucleotide sequence ID" value="NZ_AP025567.1"/>
</dbReference>
<keyword evidence="4" id="KW-1185">Reference proteome</keyword>
<feature type="transmembrane region" description="Helical" evidence="1">
    <location>
        <begin position="42"/>
        <end position="62"/>
    </location>
</feature>
<evidence type="ECO:0000256" key="1">
    <source>
        <dbReference type="SAM" id="Phobius"/>
    </source>
</evidence>
<feature type="transmembrane region" description="Helical" evidence="1">
    <location>
        <begin position="298"/>
        <end position="316"/>
    </location>
</feature>
<name>A0A415E6N7_9FIRM</name>
<feature type="transmembrane region" description="Helical" evidence="1">
    <location>
        <begin position="336"/>
        <end position="358"/>
    </location>
</feature>
<feature type="transmembrane region" description="Helical" evidence="1">
    <location>
        <begin position="185"/>
        <end position="205"/>
    </location>
</feature>
<evidence type="ECO:0000313" key="4">
    <source>
        <dbReference type="Proteomes" id="UP000284841"/>
    </source>
</evidence>
<dbReference type="InterPro" id="IPR052734">
    <property type="entry name" value="Nod_factor_acetyltransferase"/>
</dbReference>
<dbReference type="PANTHER" id="PTHR37312:SF1">
    <property type="entry name" value="MEMBRANE-BOUND ACYLTRANSFERASE YKRP-RELATED"/>
    <property type="match status" value="1"/>
</dbReference>
<keyword evidence="1" id="KW-0812">Transmembrane</keyword>
<feature type="transmembrane region" description="Helical" evidence="1">
    <location>
        <begin position="101"/>
        <end position="119"/>
    </location>
</feature>
<sequence length="377" mass="43672">MGEIKQRDYVFDTFRGLCMWCIPISHFTRMAGHFSHDSVSGVIYITINIFVMQAFMFLSGYFSKKPEKSRQIAFKIFLWPYILSIFFFYGVRTLLWGHANLYFDQPPFAMWFMFALFLYKLFQKNYIKVPHFFAITFVLYLVAGCIPFLTEYLSLGRLVSYFSFFFLGYYCNAEHIAKIKCLKKWQSLVLGIVLVGISIYLAYGLTGIPVEWYLLRRPGAEIGVVWYVDILMRFVLFVLGCAWLVLMFNILPGKDNYLAYVGRNTMPVYIFHLVVRQWIKKHGITMGFFALPQAGSPLYLLLILGLASLCVVVFSSKPVSKFYDFVVDGLYDIFMWVINHIVLVIFGAVEKVLVLAGLGTVDWLCRQKTAAEQKVED</sequence>
<dbReference type="Proteomes" id="UP000284841">
    <property type="component" value="Unassembled WGS sequence"/>
</dbReference>
<organism evidence="3 4">
    <name type="scientific">Emergencia timonensis</name>
    <dbReference type="NCBI Taxonomy" id="1776384"/>
    <lineage>
        <taxon>Bacteria</taxon>
        <taxon>Bacillati</taxon>
        <taxon>Bacillota</taxon>
        <taxon>Clostridia</taxon>
        <taxon>Peptostreptococcales</taxon>
        <taxon>Anaerovoracaceae</taxon>
        <taxon>Emergencia</taxon>
    </lineage>
</organism>
<dbReference type="InterPro" id="IPR002656">
    <property type="entry name" value="Acyl_transf_3_dom"/>
</dbReference>
<evidence type="ECO:0000313" key="3">
    <source>
        <dbReference type="EMBL" id="RHJ89442.1"/>
    </source>
</evidence>